<dbReference type="PANTHER" id="PTHR33711">
    <property type="entry name" value="DIOXYGENASE, PUTATIVE (AFU_ORTHOLOGUE AFUA_2G02910)-RELATED"/>
    <property type="match status" value="1"/>
</dbReference>
<evidence type="ECO:0000256" key="3">
    <source>
        <dbReference type="ARBA" id="ARBA00023002"/>
    </source>
</evidence>
<evidence type="ECO:0000313" key="6">
    <source>
        <dbReference type="EMBL" id="MBM7417432.1"/>
    </source>
</evidence>
<organism evidence="6 7">
    <name type="scientific">Rhodococcoides corynebacterioides</name>
    <dbReference type="NCBI Taxonomy" id="53972"/>
    <lineage>
        <taxon>Bacteria</taxon>
        <taxon>Bacillati</taxon>
        <taxon>Actinomycetota</taxon>
        <taxon>Actinomycetes</taxon>
        <taxon>Mycobacteriales</taxon>
        <taxon>Nocardiaceae</taxon>
        <taxon>Rhodococcoides</taxon>
    </lineage>
</organism>
<comment type="similarity">
    <text evidence="1">Belongs to the intradiol ring-cleavage dioxygenase family.</text>
</comment>
<dbReference type="InterPro" id="IPR012786">
    <property type="entry name" value="Protocat_dOase_a"/>
</dbReference>
<proteinExistence type="inferred from homology"/>
<dbReference type="InterPro" id="IPR050770">
    <property type="entry name" value="Intradiol_RC_Dioxygenase"/>
</dbReference>
<keyword evidence="3 6" id="KW-0560">Oxidoreductase</keyword>
<evidence type="ECO:0000313" key="7">
    <source>
        <dbReference type="Proteomes" id="UP000703038"/>
    </source>
</evidence>
<evidence type="ECO:0000256" key="2">
    <source>
        <dbReference type="ARBA" id="ARBA00022964"/>
    </source>
</evidence>
<evidence type="ECO:0000256" key="1">
    <source>
        <dbReference type="ARBA" id="ARBA00007825"/>
    </source>
</evidence>
<dbReference type="EMBL" id="JAFBBK010000001">
    <property type="protein sequence ID" value="MBM7417432.1"/>
    <property type="molecule type" value="Genomic_DNA"/>
</dbReference>
<name>A0ABS2KZR5_9NOCA</name>
<evidence type="ECO:0000259" key="5">
    <source>
        <dbReference type="Pfam" id="PF00775"/>
    </source>
</evidence>
<dbReference type="Pfam" id="PF00775">
    <property type="entry name" value="Dioxygenase_C"/>
    <property type="match status" value="1"/>
</dbReference>
<dbReference type="PANTHER" id="PTHR33711:SF9">
    <property type="entry name" value="PROTOCATECHUATE 3,4-DIOXYGENASE ALPHA CHAIN"/>
    <property type="match status" value="1"/>
</dbReference>
<dbReference type="Gene3D" id="2.60.130.10">
    <property type="entry name" value="Aromatic compound dioxygenase"/>
    <property type="match status" value="1"/>
</dbReference>
<dbReference type="Proteomes" id="UP000703038">
    <property type="component" value="Unassembled WGS sequence"/>
</dbReference>
<accession>A0ABS2KZR5</accession>
<dbReference type="EC" id="1.13.11.3" evidence="6"/>
<protein>
    <submittedName>
        <fullName evidence="6">Protocatechuate 3,4-dioxygenase alpha subunit</fullName>
        <ecNumber evidence="6">1.13.11.3</ecNumber>
    </submittedName>
</protein>
<dbReference type="RefSeq" id="WP_204870094.1">
    <property type="nucleotide sequence ID" value="NZ_JAFBBK010000001.1"/>
</dbReference>
<keyword evidence="7" id="KW-1185">Reference proteome</keyword>
<feature type="region of interest" description="Disordered" evidence="4">
    <location>
        <begin position="88"/>
        <end position="108"/>
    </location>
</feature>
<sequence length="216" mass="22910">MSDSEVAQAFGPRYPVVPGADFTTAPFGQTPSQTVGPYLHIALPWIDGPSVVRADAAGAMIVTVTIVDGSRTPVSDAMIETWQADAAGRFDHPDDPRGPASPTPPGFRGFGRAVADVSGTAAVRTVKPGPLPAENGRTEAPHIDLAIFGRGMLDRLVTRIYFPDEPSANAADPVLGTLTAEQRRKLIARRTAAGYHLDVVIQDSDPHGDETPFFEL</sequence>
<reference evidence="6 7" key="1">
    <citation type="submission" date="2021-01" db="EMBL/GenBank/DDBJ databases">
        <title>Genomics of switchgrass bacterial isolates.</title>
        <authorList>
            <person name="Shade A."/>
        </authorList>
    </citation>
    <scope>NUCLEOTIDE SEQUENCE [LARGE SCALE GENOMIC DNA]</scope>
    <source>
        <strain evidence="6 7">PvP111</strain>
    </source>
</reference>
<feature type="domain" description="Intradiol ring-cleavage dioxygenases" evidence="5">
    <location>
        <begin position="59"/>
        <end position="190"/>
    </location>
</feature>
<dbReference type="NCBIfam" id="TIGR02423">
    <property type="entry name" value="protocat_alph"/>
    <property type="match status" value="1"/>
</dbReference>
<feature type="compositionally biased region" description="Basic and acidic residues" evidence="4">
    <location>
        <begin position="88"/>
        <end position="97"/>
    </location>
</feature>
<evidence type="ECO:0000256" key="4">
    <source>
        <dbReference type="SAM" id="MobiDB-lite"/>
    </source>
</evidence>
<dbReference type="GO" id="GO:0018578">
    <property type="term" value="F:protocatechuate 3,4-dioxygenase activity"/>
    <property type="evidence" value="ECO:0007669"/>
    <property type="project" value="UniProtKB-EC"/>
</dbReference>
<comment type="caution">
    <text evidence="6">The sequence shown here is derived from an EMBL/GenBank/DDBJ whole genome shotgun (WGS) entry which is preliminary data.</text>
</comment>
<dbReference type="SUPFAM" id="SSF49482">
    <property type="entry name" value="Aromatic compound dioxygenase"/>
    <property type="match status" value="1"/>
</dbReference>
<keyword evidence="2" id="KW-0223">Dioxygenase</keyword>
<dbReference type="InterPro" id="IPR000627">
    <property type="entry name" value="Intradiol_dOase_C"/>
</dbReference>
<gene>
    <name evidence="6" type="ORF">JOE42_004165</name>
</gene>
<dbReference type="InterPro" id="IPR015889">
    <property type="entry name" value="Intradiol_dOase_core"/>
</dbReference>